<comment type="caution">
    <text evidence="2">The sequence shown here is derived from an EMBL/GenBank/DDBJ whole genome shotgun (WGS) entry which is preliminary data.</text>
</comment>
<organism evidence="2 3">
    <name type="scientific">Panaeolus cyanescens</name>
    <dbReference type="NCBI Taxonomy" id="181874"/>
    <lineage>
        <taxon>Eukaryota</taxon>
        <taxon>Fungi</taxon>
        <taxon>Dikarya</taxon>
        <taxon>Basidiomycota</taxon>
        <taxon>Agaricomycotina</taxon>
        <taxon>Agaricomycetes</taxon>
        <taxon>Agaricomycetidae</taxon>
        <taxon>Agaricales</taxon>
        <taxon>Agaricineae</taxon>
        <taxon>Galeropsidaceae</taxon>
        <taxon>Panaeolus</taxon>
    </lineage>
</organism>
<dbReference type="InterPro" id="IPR046528">
    <property type="entry name" value="DUF6593"/>
</dbReference>
<gene>
    <name evidence="2" type="ORF">CVT24_009271</name>
</gene>
<feature type="domain" description="DUF6593" evidence="1">
    <location>
        <begin position="30"/>
        <end position="178"/>
    </location>
</feature>
<proteinExistence type="predicted"/>
<dbReference type="EMBL" id="NHTK01001367">
    <property type="protein sequence ID" value="PPQ99180.1"/>
    <property type="molecule type" value="Genomic_DNA"/>
</dbReference>
<name>A0A409Y822_9AGAR</name>
<evidence type="ECO:0000313" key="2">
    <source>
        <dbReference type="EMBL" id="PPQ99180.1"/>
    </source>
</evidence>
<dbReference type="Pfam" id="PF20236">
    <property type="entry name" value="DUF6593"/>
    <property type="match status" value="1"/>
</dbReference>
<accession>A0A409Y822</accession>
<evidence type="ECO:0000313" key="3">
    <source>
        <dbReference type="Proteomes" id="UP000284842"/>
    </source>
</evidence>
<evidence type="ECO:0000259" key="1">
    <source>
        <dbReference type="Pfam" id="PF20236"/>
    </source>
</evidence>
<dbReference type="OrthoDB" id="3256331at2759"/>
<dbReference type="InParanoid" id="A0A409Y822"/>
<protein>
    <recommendedName>
        <fullName evidence="1">DUF6593 domain-containing protein</fullName>
    </recommendedName>
</protein>
<reference evidence="2 3" key="1">
    <citation type="journal article" date="2018" name="Evol. Lett.">
        <title>Horizontal gene cluster transfer increased hallucinogenic mushroom diversity.</title>
        <authorList>
            <person name="Reynolds H.T."/>
            <person name="Vijayakumar V."/>
            <person name="Gluck-Thaler E."/>
            <person name="Korotkin H.B."/>
            <person name="Matheny P.B."/>
            <person name="Slot J.C."/>
        </authorList>
    </citation>
    <scope>NUCLEOTIDE SEQUENCE [LARGE SCALE GENOMIC DNA]</scope>
    <source>
        <strain evidence="2 3">2629</strain>
    </source>
</reference>
<sequence length="190" mass="21433">MDSTNTSIEYPPRPGSGYSTALTFSRNTILNGTVYLNGEPAFSVVTSKSNSRTDICYLPSNSTIATIRRRELFSDTVKFPARNGGSSVPIKQWLPSTTLPNNRMECTSLVTDLGNFVWRTDVTYRLALFLEHDANHPVAFMIRTRPPEPLVLHIRDGSEGMIEDVLVSFIILEQRIRMKEKRIQSDMGYV</sequence>
<dbReference type="AlphaFoldDB" id="A0A409Y822"/>
<dbReference type="Proteomes" id="UP000284842">
    <property type="component" value="Unassembled WGS sequence"/>
</dbReference>
<keyword evidence="3" id="KW-1185">Reference proteome</keyword>